<proteinExistence type="predicted"/>
<dbReference type="SUPFAM" id="SSF69318">
    <property type="entry name" value="Integrin alpha N-terminal domain"/>
    <property type="match status" value="1"/>
</dbReference>
<name>A0A382F0I7_9ZZZZ</name>
<dbReference type="PROSITE" id="PS51257">
    <property type="entry name" value="PROKAR_LIPOPROTEIN"/>
    <property type="match status" value="1"/>
</dbReference>
<dbReference type="PANTHER" id="PTHR16026:SF0">
    <property type="entry name" value="CARTILAGE ACIDIC PROTEIN 1"/>
    <property type="match status" value="1"/>
</dbReference>
<organism evidence="2">
    <name type="scientific">marine metagenome</name>
    <dbReference type="NCBI Taxonomy" id="408172"/>
    <lineage>
        <taxon>unclassified sequences</taxon>
        <taxon>metagenomes</taxon>
        <taxon>ecological metagenomes</taxon>
    </lineage>
</organism>
<evidence type="ECO:0000313" key="2">
    <source>
        <dbReference type="EMBL" id="SVB56518.1"/>
    </source>
</evidence>
<dbReference type="EMBL" id="UINC01047350">
    <property type="protein sequence ID" value="SVB56518.1"/>
    <property type="molecule type" value="Genomic_DNA"/>
</dbReference>
<dbReference type="Pfam" id="PF13517">
    <property type="entry name" value="FG-GAP_3"/>
    <property type="match status" value="3"/>
</dbReference>
<evidence type="ECO:0008006" key="3">
    <source>
        <dbReference type="Google" id="ProtNLM"/>
    </source>
</evidence>
<reference evidence="2" key="1">
    <citation type="submission" date="2018-05" db="EMBL/GenBank/DDBJ databases">
        <authorList>
            <person name="Lanie J.A."/>
            <person name="Ng W.-L."/>
            <person name="Kazmierczak K.M."/>
            <person name="Andrzejewski T.M."/>
            <person name="Davidsen T.M."/>
            <person name="Wayne K.J."/>
            <person name="Tettelin H."/>
            <person name="Glass J.I."/>
            <person name="Rusch D."/>
            <person name="Podicherti R."/>
            <person name="Tsui H.-C.T."/>
            <person name="Winkler M.E."/>
        </authorList>
    </citation>
    <scope>NUCLEOTIDE SEQUENCE</scope>
</reference>
<gene>
    <name evidence="2" type="ORF">METZ01_LOCUS209372</name>
</gene>
<dbReference type="InterPro" id="IPR013517">
    <property type="entry name" value="FG-GAP"/>
</dbReference>
<sequence>MNYQIRFLLFSFLFTGIYSCTDIKSNLIENDENTLFERLDSVRTQVTFVNKITTSDTLNILNFENIYLGGGIGIGDFNADGLPDLFFVGNMVPSRLYLNKGNFKFEDITIPSKIQVHGWAYGVSVADVNTDGLDDIYLSIGGVVNKEGYKSELFINQGNDENGIPSFKEEAEFYGLADLSYTIQSVFFDFDKDGDLDMYKITGGSFERSPIIPYPIKKDGSAKSTDRLYRNDFNDKLGHPVFTEISKQANILEEGYGLGVSILDIDEDGWPDIYVTNDYLTNDLLYINNRDGTFKEASQKYFNHTSHFAMGNDTGDINNDGLIDIVAVDMLPDKRKDRMQMLGANSYDKFYYAQKQGYSSQYMRNTLQLNNGLGKFSEIGQMAGIFKTSWSWGPLLADFDNDGYLDLFITNGFGKDVTDLDFVKFRSDVSPYSNTNNKNKERDFSLLKALDNQPGIKTHPYMYKNMKNNTFENVSNQWGFNESVYSNGSAYVDLDNDGDLDIVTNNIDA</sequence>
<dbReference type="InterPro" id="IPR027039">
    <property type="entry name" value="Crtac1"/>
</dbReference>
<evidence type="ECO:0000256" key="1">
    <source>
        <dbReference type="ARBA" id="ARBA00022729"/>
    </source>
</evidence>
<dbReference type="PANTHER" id="PTHR16026">
    <property type="entry name" value="CARTILAGE ACIDIC PROTEIN 1"/>
    <property type="match status" value="1"/>
</dbReference>
<dbReference type="InterPro" id="IPR028994">
    <property type="entry name" value="Integrin_alpha_N"/>
</dbReference>
<keyword evidence="1" id="KW-0732">Signal</keyword>
<dbReference type="Gene3D" id="2.130.10.130">
    <property type="entry name" value="Integrin alpha, N-terminal"/>
    <property type="match status" value="2"/>
</dbReference>
<accession>A0A382F0I7</accession>
<protein>
    <recommendedName>
        <fullName evidence="3">ASPIC/UnbV domain-containing protein</fullName>
    </recommendedName>
</protein>
<dbReference type="AlphaFoldDB" id="A0A382F0I7"/>
<feature type="non-terminal residue" evidence="2">
    <location>
        <position position="509"/>
    </location>
</feature>